<reference evidence="2" key="1">
    <citation type="journal article" date="2019" name="Int. J. Syst. Evol. Microbiol.">
        <title>The Global Catalogue of Microorganisms (GCM) 10K type strain sequencing project: providing services to taxonomists for standard genome sequencing and annotation.</title>
        <authorList>
            <consortium name="The Broad Institute Genomics Platform"/>
            <consortium name="The Broad Institute Genome Sequencing Center for Infectious Disease"/>
            <person name="Wu L."/>
            <person name="Ma J."/>
        </authorList>
    </citation>
    <scope>NUCLEOTIDE SEQUENCE [LARGE SCALE GENOMIC DNA]</scope>
    <source>
        <strain evidence="2">JCM 8542</strain>
    </source>
</reference>
<evidence type="ECO:0000313" key="1">
    <source>
        <dbReference type="EMBL" id="GAA0202053.1"/>
    </source>
</evidence>
<organism evidence="1 2">
    <name type="scientific">Selenomonas dianae</name>
    <dbReference type="NCBI Taxonomy" id="135079"/>
    <lineage>
        <taxon>Bacteria</taxon>
        <taxon>Bacillati</taxon>
        <taxon>Bacillota</taxon>
        <taxon>Negativicutes</taxon>
        <taxon>Selenomonadales</taxon>
        <taxon>Selenomonadaceae</taxon>
        <taxon>Selenomonas</taxon>
    </lineage>
</organism>
<evidence type="ECO:0000313" key="2">
    <source>
        <dbReference type="Proteomes" id="UP001500399"/>
    </source>
</evidence>
<accession>A0ABP3CF29</accession>
<dbReference type="Proteomes" id="UP001500399">
    <property type="component" value="Unassembled WGS sequence"/>
</dbReference>
<protein>
    <submittedName>
        <fullName evidence="1">Uncharacterized protein</fullName>
    </submittedName>
</protein>
<sequence length="52" mass="5665">MAKRGQKIDELYLDIGLNIAQLQLDFDTAGKTVSDSIARLNSKANNYPAGLI</sequence>
<dbReference type="RefSeq" id="WP_304988186.1">
    <property type="nucleotide sequence ID" value="NZ_BAAACR010000001.1"/>
</dbReference>
<comment type="caution">
    <text evidence="1">The sequence shown here is derived from an EMBL/GenBank/DDBJ whole genome shotgun (WGS) entry which is preliminary data.</text>
</comment>
<keyword evidence="2" id="KW-1185">Reference proteome</keyword>
<proteinExistence type="predicted"/>
<dbReference type="EMBL" id="BAAACR010000001">
    <property type="protein sequence ID" value="GAA0202053.1"/>
    <property type="molecule type" value="Genomic_DNA"/>
</dbReference>
<name>A0ABP3CF29_9FIRM</name>
<gene>
    <name evidence="1" type="ORF">GCM10008919_01760</name>
</gene>